<organism evidence="2">
    <name type="scientific">Leucothrix mucor</name>
    <dbReference type="NCBI Taxonomy" id="45248"/>
    <lineage>
        <taxon>Bacteria</taxon>
        <taxon>Pseudomonadati</taxon>
        <taxon>Pseudomonadota</taxon>
        <taxon>Gammaproteobacteria</taxon>
        <taxon>Thiotrichales</taxon>
        <taxon>Thiotrichaceae</taxon>
        <taxon>Leucothrix</taxon>
    </lineage>
</organism>
<keyword evidence="1" id="KW-0472">Membrane</keyword>
<sequence length="122" mass="13299">MLISILIVALCGIAYELIISTVSSYLLGNSVYQFSLTIGFFMFAMGVGSYLSKLLSDDHIQNFISVEIAISLVGGVCSLLLFIAFPMVRALYDVTMYSLILMIGTLVGMEIPILTSILSQKQ</sequence>
<dbReference type="GO" id="GO:0004766">
    <property type="term" value="F:spermidine synthase activity"/>
    <property type="evidence" value="ECO:0007669"/>
    <property type="project" value="UniProtKB-EC"/>
</dbReference>
<keyword evidence="1" id="KW-0812">Transmembrane</keyword>
<dbReference type="EC" id="2.5.1.16" evidence="2"/>
<accession>A0A7V2T1W9</accession>
<protein>
    <submittedName>
        <fullName evidence="2">Polyamine aminopropyltransferase</fullName>
        <ecNumber evidence="2">2.5.1.16</ecNumber>
    </submittedName>
</protein>
<feature type="transmembrane region" description="Helical" evidence="1">
    <location>
        <begin position="97"/>
        <end position="118"/>
    </location>
</feature>
<feature type="transmembrane region" description="Helical" evidence="1">
    <location>
        <begin position="63"/>
        <end position="85"/>
    </location>
</feature>
<name>A0A7V2T1W9_LEUMU</name>
<evidence type="ECO:0000313" key="2">
    <source>
        <dbReference type="EMBL" id="HFC93122.1"/>
    </source>
</evidence>
<dbReference type="Proteomes" id="UP000885750">
    <property type="component" value="Unassembled WGS sequence"/>
</dbReference>
<keyword evidence="2" id="KW-0808">Transferase</keyword>
<proteinExistence type="predicted"/>
<gene>
    <name evidence="2" type="ORF">ENJ51_09955</name>
</gene>
<feature type="non-terminal residue" evidence="2">
    <location>
        <position position="122"/>
    </location>
</feature>
<comment type="caution">
    <text evidence="2">The sequence shown here is derived from an EMBL/GenBank/DDBJ whole genome shotgun (WGS) entry which is preliminary data.</text>
</comment>
<dbReference type="AlphaFoldDB" id="A0A7V2T1W9"/>
<feature type="transmembrane region" description="Helical" evidence="1">
    <location>
        <begin position="30"/>
        <end position="51"/>
    </location>
</feature>
<evidence type="ECO:0000256" key="1">
    <source>
        <dbReference type="SAM" id="Phobius"/>
    </source>
</evidence>
<dbReference type="EMBL" id="DRMS01000372">
    <property type="protein sequence ID" value="HFC93122.1"/>
    <property type="molecule type" value="Genomic_DNA"/>
</dbReference>
<reference evidence="2" key="1">
    <citation type="journal article" date="2020" name="mSystems">
        <title>Genome- and Community-Level Interaction Insights into Carbon Utilization and Element Cycling Functions of Hydrothermarchaeota in Hydrothermal Sediment.</title>
        <authorList>
            <person name="Zhou Z."/>
            <person name="Liu Y."/>
            <person name="Xu W."/>
            <person name="Pan J."/>
            <person name="Luo Z.H."/>
            <person name="Li M."/>
        </authorList>
    </citation>
    <scope>NUCLEOTIDE SEQUENCE [LARGE SCALE GENOMIC DNA]</scope>
    <source>
        <strain evidence="2">HyVt-493</strain>
    </source>
</reference>
<keyword evidence="1" id="KW-1133">Transmembrane helix</keyword>